<dbReference type="EMBL" id="JAHLJV010000001">
    <property type="protein sequence ID" value="KAK1600182.1"/>
    <property type="molecule type" value="Genomic_DNA"/>
</dbReference>
<evidence type="ECO:0000313" key="2">
    <source>
        <dbReference type="Proteomes" id="UP001230504"/>
    </source>
</evidence>
<name>A0AAD8VAA5_9PEZI</name>
<dbReference type="RefSeq" id="XP_060420678.1">
    <property type="nucleotide sequence ID" value="XM_060556322.1"/>
</dbReference>
<gene>
    <name evidence="1" type="ORF">LY79DRAFT_532809</name>
</gene>
<reference evidence="1" key="1">
    <citation type="submission" date="2021-06" db="EMBL/GenBank/DDBJ databases">
        <title>Comparative genomics, transcriptomics and evolutionary studies reveal genomic signatures of adaptation to plant cell wall in hemibiotrophic fungi.</title>
        <authorList>
            <consortium name="DOE Joint Genome Institute"/>
            <person name="Baroncelli R."/>
            <person name="Diaz J.F."/>
            <person name="Benocci T."/>
            <person name="Peng M."/>
            <person name="Battaglia E."/>
            <person name="Haridas S."/>
            <person name="Andreopoulos W."/>
            <person name="Labutti K."/>
            <person name="Pangilinan J."/>
            <person name="Floch G.L."/>
            <person name="Makela M.R."/>
            <person name="Henrissat B."/>
            <person name="Grigoriev I.V."/>
            <person name="Crouch J.A."/>
            <person name="De Vries R.P."/>
            <person name="Sukno S.A."/>
            <person name="Thon M.R."/>
        </authorList>
    </citation>
    <scope>NUCLEOTIDE SEQUENCE</scope>
    <source>
        <strain evidence="1">CBS 125086</strain>
    </source>
</reference>
<proteinExistence type="predicted"/>
<dbReference type="GeneID" id="85440562"/>
<comment type="caution">
    <text evidence="1">The sequence shown here is derived from an EMBL/GenBank/DDBJ whole genome shotgun (WGS) entry which is preliminary data.</text>
</comment>
<evidence type="ECO:0000313" key="1">
    <source>
        <dbReference type="EMBL" id="KAK1600182.1"/>
    </source>
</evidence>
<organism evidence="1 2">
    <name type="scientific">Colletotrichum navitas</name>
    <dbReference type="NCBI Taxonomy" id="681940"/>
    <lineage>
        <taxon>Eukaryota</taxon>
        <taxon>Fungi</taxon>
        <taxon>Dikarya</taxon>
        <taxon>Ascomycota</taxon>
        <taxon>Pezizomycotina</taxon>
        <taxon>Sordariomycetes</taxon>
        <taxon>Hypocreomycetidae</taxon>
        <taxon>Glomerellales</taxon>
        <taxon>Glomerellaceae</taxon>
        <taxon>Colletotrichum</taxon>
        <taxon>Colletotrichum graminicola species complex</taxon>
    </lineage>
</organism>
<protein>
    <submittedName>
        <fullName evidence="1">Uncharacterized protein</fullName>
    </submittedName>
</protein>
<accession>A0AAD8VAA5</accession>
<dbReference type="AlphaFoldDB" id="A0AAD8VAA5"/>
<keyword evidence="2" id="KW-1185">Reference proteome</keyword>
<sequence length="168" mass="19167">MPAPRTYSSSSSSSRRARFAMAISMTLAERFCPGISFHLPSPCSRIFYPGIPFPPHTYPCSCEHIHHHQGSTGCNLLRKEALRREILRLGGRRVCMVRRDANGRGRERIPGEGKPLTINDHMLCRRQECWNGGQQASALLASRLYAAQEWFPRDGGGRLTVHRRRRRR</sequence>
<dbReference type="Proteomes" id="UP001230504">
    <property type="component" value="Unassembled WGS sequence"/>
</dbReference>